<evidence type="ECO:0000256" key="3">
    <source>
        <dbReference type="ARBA" id="ARBA00022801"/>
    </source>
</evidence>
<keyword evidence="4 6" id="KW-0862">Zinc</keyword>
<dbReference type="Gene3D" id="1.20.140.70">
    <property type="entry name" value="Oligopeptidase f, N-terminal domain"/>
    <property type="match status" value="1"/>
</dbReference>
<protein>
    <submittedName>
        <fullName evidence="9">M3 family oligoendopeptidase</fullName>
        <ecNumber evidence="9">3.4.-.-</ecNumber>
    </submittedName>
</protein>
<comment type="similarity">
    <text evidence="6">Belongs to the peptidase M3 family.</text>
</comment>
<dbReference type="EC" id="3.4.-.-" evidence="9"/>
<evidence type="ECO:0000259" key="7">
    <source>
        <dbReference type="Pfam" id="PF01432"/>
    </source>
</evidence>
<evidence type="ECO:0000256" key="4">
    <source>
        <dbReference type="ARBA" id="ARBA00022833"/>
    </source>
</evidence>
<evidence type="ECO:0000256" key="1">
    <source>
        <dbReference type="ARBA" id="ARBA00022670"/>
    </source>
</evidence>
<dbReference type="SUPFAM" id="SSF55486">
    <property type="entry name" value="Metalloproteases ('zincins'), catalytic domain"/>
    <property type="match status" value="1"/>
</dbReference>
<dbReference type="InterPro" id="IPR001333">
    <property type="entry name" value="Peptidase_M32_Taq"/>
</dbReference>
<dbReference type="PANTHER" id="PTHR34217:SF1">
    <property type="entry name" value="CARBOXYPEPTIDASE 1"/>
    <property type="match status" value="1"/>
</dbReference>
<dbReference type="InterPro" id="IPR034006">
    <property type="entry name" value="M3B_PepF_2"/>
</dbReference>
<feature type="domain" description="Oligopeptidase F N-terminal" evidence="8">
    <location>
        <begin position="117"/>
        <end position="181"/>
    </location>
</feature>
<dbReference type="InterPro" id="IPR011977">
    <property type="entry name" value="Pept_M3B_clade3"/>
</dbReference>
<dbReference type="InterPro" id="IPR001567">
    <property type="entry name" value="Pept_M3A_M3B_dom"/>
</dbReference>
<dbReference type="CDD" id="cd09607">
    <property type="entry name" value="M3B_PepF"/>
    <property type="match status" value="1"/>
</dbReference>
<dbReference type="InterPro" id="IPR042088">
    <property type="entry name" value="OligoPept_F_C"/>
</dbReference>
<keyword evidence="2 6" id="KW-0479">Metal-binding</keyword>
<comment type="cofactor">
    <cofactor evidence="6">
        <name>Zn(2+)</name>
        <dbReference type="ChEBI" id="CHEBI:29105"/>
    </cofactor>
    <text evidence="6">Binds 1 zinc ion.</text>
</comment>
<dbReference type="RefSeq" id="WP_327607105.1">
    <property type="nucleotide sequence ID" value="NZ_JARZFX010000003.1"/>
</dbReference>
<gene>
    <name evidence="9" type="ORF">QGM71_08515</name>
</gene>
<dbReference type="Proteomes" id="UP001335737">
    <property type="component" value="Unassembled WGS sequence"/>
</dbReference>
<name>A0ABU6KEC4_9BACI</name>
<proteinExistence type="inferred from homology"/>
<dbReference type="Pfam" id="PF01432">
    <property type="entry name" value="Peptidase_M3"/>
    <property type="match status" value="1"/>
</dbReference>
<evidence type="ECO:0000256" key="5">
    <source>
        <dbReference type="ARBA" id="ARBA00023049"/>
    </source>
</evidence>
<dbReference type="PANTHER" id="PTHR34217">
    <property type="entry name" value="METAL-DEPENDENT CARBOXYPEPTIDASE"/>
    <property type="match status" value="1"/>
</dbReference>
<dbReference type="Gene3D" id="1.10.1370.20">
    <property type="entry name" value="Oligoendopeptidase f, C-terminal domain"/>
    <property type="match status" value="1"/>
</dbReference>
<dbReference type="NCBIfam" id="TIGR02290">
    <property type="entry name" value="M3_fam_3"/>
    <property type="match status" value="1"/>
</dbReference>
<accession>A0ABU6KEC4</accession>
<keyword evidence="10" id="KW-1185">Reference proteome</keyword>
<dbReference type="Pfam" id="PF08439">
    <property type="entry name" value="Peptidase_M3_N"/>
    <property type="match status" value="1"/>
</dbReference>
<evidence type="ECO:0000313" key="9">
    <source>
        <dbReference type="EMBL" id="MEC5423535.1"/>
    </source>
</evidence>
<dbReference type="GO" id="GO:0016787">
    <property type="term" value="F:hydrolase activity"/>
    <property type="evidence" value="ECO:0007669"/>
    <property type="project" value="UniProtKB-KW"/>
</dbReference>
<comment type="caution">
    <text evidence="9">The sequence shown here is derived from an EMBL/GenBank/DDBJ whole genome shotgun (WGS) entry which is preliminary data.</text>
</comment>
<keyword evidence="1 6" id="KW-0645">Protease</keyword>
<dbReference type="InterPro" id="IPR013647">
    <property type="entry name" value="OligopepF_N_dom"/>
</dbReference>
<evidence type="ECO:0000256" key="2">
    <source>
        <dbReference type="ARBA" id="ARBA00022723"/>
    </source>
</evidence>
<feature type="domain" description="Peptidase M3A/M3B catalytic" evidence="7">
    <location>
        <begin position="203"/>
        <end position="582"/>
    </location>
</feature>
<evidence type="ECO:0000259" key="8">
    <source>
        <dbReference type="Pfam" id="PF08439"/>
    </source>
</evidence>
<evidence type="ECO:0000313" key="10">
    <source>
        <dbReference type="Proteomes" id="UP001335737"/>
    </source>
</evidence>
<reference evidence="9 10" key="1">
    <citation type="journal article" date="2024" name="Int. J. Syst. Evol. Microbiol.">
        <title>Virgibacillus tibetensis sp. nov., isolated from salt lake on the Tibetan Plateau of China.</title>
        <authorList>
            <person name="Phurbu D."/>
            <person name="Liu Z.-X."/>
            <person name="Wang R."/>
            <person name="Zheng Y.-Y."/>
            <person name="Liu H.-C."/>
            <person name="Zhou Y.-G."/>
            <person name="Yu Y.-J."/>
            <person name="Li A.-H."/>
        </authorList>
    </citation>
    <scope>NUCLEOTIDE SEQUENCE [LARGE SCALE GENOMIC DNA]</scope>
    <source>
        <strain evidence="9 10">C22-A2</strain>
    </source>
</reference>
<keyword evidence="3 6" id="KW-0378">Hydrolase</keyword>
<dbReference type="EMBL" id="JARZFX010000003">
    <property type="protein sequence ID" value="MEC5423535.1"/>
    <property type="molecule type" value="Genomic_DNA"/>
</dbReference>
<organism evidence="9 10">
    <name type="scientific">Virgibacillus tibetensis</name>
    <dbReference type="NCBI Taxonomy" id="3042313"/>
    <lineage>
        <taxon>Bacteria</taxon>
        <taxon>Bacillati</taxon>
        <taxon>Bacillota</taxon>
        <taxon>Bacilli</taxon>
        <taxon>Bacillales</taxon>
        <taxon>Bacillaceae</taxon>
        <taxon>Virgibacillus</taxon>
    </lineage>
</organism>
<evidence type="ECO:0000256" key="6">
    <source>
        <dbReference type="RuleBase" id="RU003435"/>
    </source>
</evidence>
<keyword evidence="5 6" id="KW-0482">Metalloprotease</keyword>
<sequence>MKKEKYQEVWNLKSLFAGGSESPELLVHIEQMEANLSELDNKLNVTNTPKEITDSLMIAELIEYITRIQLEVAQTNSFITCLLAQNPNDHKATILQGKITSISARFESAIQRTQKLLLNINDTLWEGMLDTDVLHNFKFILTEWRFKADNQLSEKEDRMVSDLKIDGYHSWGQFYKTLIGGIQINVPVNGQICKLSVGQAINLRSDPDEMVRKKAHMALEAKWKEKEELFAKILNHIAGFRLQIYKKQGVQNVLEEPLFNNRMKEETLNAMWRTVSKHKQPFKNYLNQKANILGDEKMRSYNFWAPISTDTQKISYQTAVDFILEKFSQFGPSLEKFTRKAFVEGWVESEDRPNKSAVGFCAGFPLSGESRVFMTYGGTITNILTLAHELGHAFHNCAMESVDGISKQYPLNMAETASIFSEMIVLDAAMEKAESMEEHLFLLDEKLKRSVMNFMNLHSRFLFELKFYEERKEGFVSSSRLNELMQEAVEESYEGSFENASVRSWIWTPHFYITKSPFYNFPYTFGYLFSLSIYAKAKEKGIAFEKDYLNLLRDSGRMSIEDLVMKHLGEDITLETFWDKGMKLCVKDAEEFINLTSDHVTKPMI</sequence>